<dbReference type="SMART" id="SM00060">
    <property type="entry name" value="FN3"/>
    <property type="match status" value="3"/>
</dbReference>
<protein>
    <submittedName>
        <fullName evidence="4">T9SS type A sorting domain-containing protein</fullName>
    </submittedName>
</protein>
<reference evidence="5" key="1">
    <citation type="submission" date="2023-07" db="EMBL/GenBank/DDBJ databases">
        <title>Chryseobacterium sp. strain PBS4-4 Genome sequencing and assembly.</title>
        <authorList>
            <person name="Jung Y."/>
        </authorList>
    </citation>
    <scope>NUCLEOTIDE SEQUENCE [LARGE SCALE GENOMIC DNA]</scope>
    <source>
        <strain evidence="5">PBS4-4</strain>
    </source>
</reference>
<dbReference type="NCBIfam" id="TIGR04183">
    <property type="entry name" value="Por_Secre_tail"/>
    <property type="match status" value="1"/>
</dbReference>
<feature type="chain" id="PRO_5046270868" evidence="2">
    <location>
        <begin position="19"/>
        <end position="893"/>
    </location>
</feature>
<feature type="signal peptide" evidence="2">
    <location>
        <begin position="1"/>
        <end position="18"/>
    </location>
</feature>
<evidence type="ECO:0000256" key="1">
    <source>
        <dbReference type="ARBA" id="ARBA00022729"/>
    </source>
</evidence>
<dbReference type="InterPro" id="IPR013783">
    <property type="entry name" value="Ig-like_fold"/>
</dbReference>
<name>A0ABT2W1X2_9FLAO</name>
<dbReference type="InterPro" id="IPR036116">
    <property type="entry name" value="FN3_sf"/>
</dbReference>
<organism evidence="4 5">
    <name type="scientific">Chryseobacterium edaphi</name>
    <dbReference type="NCBI Taxonomy" id="2976532"/>
    <lineage>
        <taxon>Bacteria</taxon>
        <taxon>Pseudomonadati</taxon>
        <taxon>Bacteroidota</taxon>
        <taxon>Flavobacteriia</taxon>
        <taxon>Flavobacteriales</taxon>
        <taxon>Weeksellaceae</taxon>
        <taxon>Chryseobacterium group</taxon>
        <taxon>Chryseobacterium</taxon>
    </lineage>
</organism>
<dbReference type="CDD" id="cd00063">
    <property type="entry name" value="FN3"/>
    <property type="match status" value="1"/>
</dbReference>
<evidence type="ECO:0000259" key="3">
    <source>
        <dbReference type="PROSITE" id="PS50853"/>
    </source>
</evidence>
<comment type="caution">
    <text evidence="4">The sequence shown here is derived from an EMBL/GenBank/DDBJ whole genome shotgun (WGS) entry which is preliminary data.</text>
</comment>
<dbReference type="Proteomes" id="UP001208649">
    <property type="component" value="Unassembled WGS sequence"/>
</dbReference>
<dbReference type="PROSITE" id="PS50853">
    <property type="entry name" value="FN3"/>
    <property type="match status" value="1"/>
</dbReference>
<keyword evidence="1 2" id="KW-0732">Signal</keyword>
<dbReference type="EMBL" id="JAOTEM010000001">
    <property type="protein sequence ID" value="MCU7615923.1"/>
    <property type="molecule type" value="Genomic_DNA"/>
</dbReference>
<accession>A0ABT2W1X2</accession>
<keyword evidence="5" id="KW-1185">Reference proteome</keyword>
<sequence>MRKFLLTYLLLIGTLISAQITLGSGTTSGGVSTSVATVPWSTYYGYSYAQQIITKADINASASGNITGLKFYLAASQVITNSNQIVVYLGLTNKATFTSTSDWIPTTALTQVFSGTATNNAGVVEITFPTPFPYDNINNLVIAVDENKSGDDGGEYFYTYPNGDNKTIYYRSDGTNPDPAAITQTGTRSTTQSVVTLLGLSPSSVPNCPVVTAPSAAATGVAALPTISWAAVSGATGYRLSVGTTAGGTDIVNNQDLGNVTSYVFSTTLQYNKQYFYTVKSYNGAIPSVNCSERSFTTMNIPCPAVSLPAADATGVALTPTITWAAVTGATGYKLSVGTTAGGTNVLNNQNVGNVLTYTFTTPLNPSTKYYYTVNSNDATNTSSSCSERNFTTLCNTENAPTVSQSFASYLPVCWSAAKGAVSASSTLTYGTSKWASESGFANTGTNAAVRINLYSDNPGDWLISQPINLGNTSGIYRVKYRMAVTDYLGTTAQATLATHIVRLIVSTDGGTTWSNANVIKTYTGAGTYSNTGQTEIVNLTGYTGTVKFAFVATTASTSPDIDFHVDDFVVEAIPSCEAPLNPSVSLITQQSATLSWTATTVAPANGYQYYYSTTNTPPTSGTPTTAVSVPLSPLAPSTTYYYWVRSMCAGSESAWVSGSFTTLAAPPANDACSSPAVLTPGATYAQNILTGTTIGATNTPALSASCLFTPTNVGGNVWYSVVVPASGNLTIETGPVTGSALTDTVVSVFANCSSTTSLYCDDDNGVDAFSKIEMTGQTPGATLLVSVWIFGNTSTTNGQFRISAYDASLATSEATPVKNNLSVYPNPFADVLNVSNVKNVKTVSILDIAGRLVKTVEKPSSALQLGDLKSGMYVIVLNMNDGSKQTIKAIKK</sequence>
<dbReference type="InterPro" id="IPR003961">
    <property type="entry name" value="FN3_dom"/>
</dbReference>
<evidence type="ECO:0000313" key="4">
    <source>
        <dbReference type="EMBL" id="MCU7615923.1"/>
    </source>
</evidence>
<gene>
    <name evidence="4" type="ORF">NZ698_01830</name>
</gene>
<evidence type="ECO:0000313" key="5">
    <source>
        <dbReference type="Proteomes" id="UP001208649"/>
    </source>
</evidence>
<dbReference type="SUPFAM" id="SSF49265">
    <property type="entry name" value="Fibronectin type III"/>
    <property type="match status" value="2"/>
</dbReference>
<proteinExistence type="predicted"/>
<evidence type="ECO:0000256" key="2">
    <source>
        <dbReference type="SAM" id="SignalP"/>
    </source>
</evidence>
<dbReference type="Gene3D" id="2.60.120.260">
    <property type="entry name" value="Galactose-binding domain-like"/>
    <property type="match status" value="1"/>
</dbReference>
<dbReference type="Pfam" id="PF18962">
    <property type="entry name" value="Por_Secre_tail"/>
    <property type="match status" value="1"/>
</dbReference>
<dbReference type="Gene3D" id="2.60.40.10">
    <property type="entry name" value="Immunoglobulins"/>
    <property type="match status" value="3"/>
</dbReference>
<feature type="domain" description="Fibronectin type-III" evidence="3">
    <location>
        <begin position="579"/>
        <end position="668"/>
    </location>
</feature>
<dbReference type="RefSeq" id="WP_263001289.1">
    <property type="nucleotide sequence ID" value="NZ_JAOTEM010000001.1"/>
</dbReference>
<dbReference type="InterPro" id="IPR026444">
    <property type="entry name" value="Secre_tail"/>
</dbReference>